<comment type="caution">
    <text evidence="2">The sequence shown here is derived from an EMBL/GenBank/DDBJ whole genome shotgun (WGS) entry which is preliminary data.</text>
</comment>
<feature type="transmembrane region" description="Helical" evidence="1">
    <location>
        <begin position="366"/>
        <end position="386"/>
    </location>
</feature>
<dbReference type="Gene3D" id="3.30.450.20">
    <property type="entry name" value="PAS domain"/>
    <property type="match status" value="2"/>
</dbReference>
<gene>
    <name evidence="2" type="ORF">ACFQDL_07595</name>
</gene>
<name>A0ABW1ZXN4_9GAMM</name>
<keyword evidence="1" id="KW-0472">Membrane</keyword>
<evidence type="ECO:0000313" key="2">
    <source>
        <dbReference type="EMBL" id="MFC6669961.1"/>
    </source>
</evidence>
<keyword evidence="3" id="KW-1185">Reference proteome</keyword>
<dbReference type="EMBL" id="JBHSWE010000001">
    <property type="protein sequence ID" value="MFC6669961.1"/>
    <property type="molecule type" value="Genomic_DNA"/>
</dbReference>
<feature type="transmembrane region" description="Helical" evidence="1">
    <location>
        <begin position="23"/>
        <end position="46"/>
    </location>
</feature>
<dbReference type="CDD" id="cd18774">
    <property type="entry name" value="PDC2_HK_sensor"/>
    <property type="match status" value="1"/>
</dbReference>
<organism evidence="2 3">
    <name type="scientific">Marinobacterium aestuariivivens</name>
    <dbReference type="NCBI Taxonomy" id="1698799"/>
    <lineage>
        <taxon>Bacteria</taxon>
        <taxon>Pseudomonadati</taxon>
        <taxon>Pseudomonadota</taxon>
        <taxon>Gammaproteobacteria</taxon>
        <taxon>Oceanospirillales</taxon>
        <taxon>Oceanospirillaceae</taxon>
        <taxon>Marinobacterium</taxon>
    </lineage>
</organism>
<proteinExistence type="predicted"/>
<evidence type="ECO:0000256" key="1">
    <source>
        <dbReference type="SAM" id="Phobius"/>
    </source>
</evidence>
<dbReference type="Proteomes" id="UP001596422">
    <property type="component" value="Unassembled WGS sequence"/>
</dbReference>
<protein>
    <submittedName>
        <fullName evidence="2">Cache domain-containing protein</fullName>
    </submittedName>
</protein>
<keyword evidence="1" id="KW-0812">Transmembrane</keyword>
<sequence>MTTPEPAPFTGKKRPKHSIFRTTLLRLGLGLAAITLAGMAAAYLYVLEGMESRAIAELRAYIRERGAREEMIFALAEDNHAILRQQILSRLEAGPDPDSDSRFDQLFVRQADGITRNRPERFDGTRMAGVCIIDPQLPLTGDIRQRVLIFYDLVNQFGPAWHNRFQDTYISTPENIMVIYWPEVPRWCQDTTTRLYMSIEEYQWAADEQHNPTRETVWTGLFYDQISGIWMVSCATPVYLGDHQIATIGHDILLNELLERALEEHLEGTYNIVLRADGRLITHPRLSGEIERKGGYFDILTMGDDNLRAVYRAAVEGHEQEKFFVVNDPAGDRFLAVAHLEGVDWYFITVYPKAILADLAFDAARMVMLLGLLALLFQGLVLYRVIRSQVGTPWRSC</sequence>
<dbReference type="RefSeq" id="WP_379908480.1">
    <property type="nucleotide sequence ID" value="NZ_JBHSWE010000001.1"/>
</dbReference>
<reference evidence="3" key="1">
    <citation type="journal article" date="2019" name="Int. J. Syst. Evol. Microbiol.">
        <title>The Global Catalogue of Microorganisms (GCM) 10K type strain sequencing project: providing services to taxonomists for standard genome sequencing and annotation.</title>
        <authorList>
            <consortium name="The Broad Institute Genomics Platform"/>
            <consortium name="The Broad Institute Genome Sequencing Center for Infectious Disease"/>
            <person name="Wu L."/>
            <person name="Ma J."/>
        </authorList>
    </citation>
    <scope>NUCLEOTIDE SEQUENCE [LARGE SCALE GENOMIC DNA]</scope>
    <source>
        <strain evidence="3">NBRC 111756</strain>
    </source>
</reference>
<keyword evidence="1" id="KW-1133">Transmembrane helix</keyword>
<accession>A0ABW1ZXN4</accession>
<evidence type="ECO:0000313" key="3">
    <source>
        <dbReference type="Proteomes" id="UP001596422"/>
    </source>
</evidence>